<dbReference type="PANTHER" id="PTHR13887:SF54">
    <property type="entry name" value="DSBA FAMILY PROTEIN"/>
    <property type="match status" value="1"/>
</dbReference>
<comment type="caution">
    <text evidence="1">The sequence shown here is derived from an EMBL/GenBank/DDBJ whole genome shotgun (WGS) entry which is preliminary data.</text>
</comment>
<dbReference type="CDD" id="cd03025">
    <property type="entry name" value="DsbA_FrnE_like"/>
    <property type="match status" value="1"/>
</dbReference>
<dbReference type="Pfam" id="PF13743">
    <property type="entry name" value="Thioredoxin_5"/>
    <property type="match status" value="1"/>
</dbReference>
<name>U3B1T4_9VIBR</name>
<dbReference type="RefSeq" id="WP_021713112.1">
    <property type="nucleotide sequence ID" value="NZ_BATM01000011.1"/>
</dbReference>
<evidence type="ECO:0000313" key="1">
    <source>
        <dbReference type="EMBL" id="GAD79402.1"/>
    </source>
</evidence>
<organism evidence="1 2">
    <name type="scientific">Vibrio ezurae NBRC 102218</name>
    <dbReference type="NCBI Taxonomy" id="1219080"/>
    <lineage>
        <taxon>Bacteria</taxon>
        <taxon>Pseudomonadati</taxon>
        <taxon>Pseudomonadota</taxon>
        <taxon>Gammaproteobacteria</taxon>
        <taxon>Vibrionales</taxon>
        <taxon>Vibrionaceae</taxon>
        <taxon>Vibrio</taxon>
    </lineage>
</organism>
<accession>U3B1T4</accession>
<evidence type="ECO:0008006" key="3">
    <source>
        <dbReference type="Google" id="ProtNLM"/>
    </source>
</evidence>
<dbReference type="SUPFAM" id="SSF52833">
    <property type="entry name" value="Thioredoxin-like"/>
    <property type="match status" value="1"/>
</dbReference>
<reference evidence="1 2" key="1">
    <citation type="submission" date="2013-09" db="EMBL/GenBank/DDBJ databases">
        <title>Whole genome shotgun sequence of Vibrio ezurae NBRC 102218.</title>
        <authorList>
            <person name="Yoshida I."/>
            <person name="Hosoyama A."/>
            <person name="Numata M."/>
            <person name="Hashimoto M."/>
            <person name="Hosoyama Y."/>
            <person name="Tsuchikane K."/>
            <person name="Noguchi M."/>
            <person name="Hirakata S."/>
            <person name="Ichikawa N."/>
            <person name="Ohji S."/>
            <person name="Yamazoe A."/>
            <person name="Fujita N."/>
        </authorList>
    </citation>
    <scope>NUCLEOTIDE SEQUENCE [LARGE SCALE GENOMIC DNA]</scope>
    <source>
        <strain evidence="1 2">NBRC 102218</strain>
    </source>
</reference>
<dbReference type="Gene3D" id="3.40.30.10">
    <property type="entry name" value="Glutaredoxin"/>
    <property type="match status" value="1"/>
</dbReference>
<dbReference type="OrthoDB" id="9813770at2"/>
<dbReference type="PANTHER" id="PTHR13887">
    <property type="entry name" value="GLUTATHIONE S-TRANSFERASE KAPPA"/>
    <property type="match status" value="1"/>
</dbReference>
<dbReference type="eggNOG" id="COG3531">
    <property type="taxonomic scope" value="Bacteria"/>
</dbReference>
<keyword evidence="2" id="KW-1185">Reference proteome</keyword>
<dbReference type="Proteomes" id="UP000016562">
    <property type="component" value="Unassembled WGS sequence"/>
</dbReference>
<dbReference type="STRING" id="1219080.VEZ01S_11_00440"/>
<sequence>MNKDVTRLYYVYDPMCAWCWGYKPIWQKIEAALKGKIDVVYLVGGLAPDSDVPMPQEMRTQIASYWHKIESQLGTEFNHDFWSRNTPRRSTYPSCRAMLAARRQNAEKEMLTAVQHAYYLHAKNPSDNEVLIELAGELGLDVDKFKSDLESNDIEQYLKSELGFARSIGGNSFPSLFVADKDTVVELAIDYKNAATTIEQVEQLLNYA</sequence>
<gene>
    <name evidence="1" type="ORF">VEZ01S_11_00440</name>
</gene>
<dbReference type="AlphaFoldDB" id="U3B1T4"/>
<evidence type="ECO:0000313" key="2">
    <source>
        <dbReference type="Proteomes" id="UP000016562"/>
    </source>
</evidence>
<proteinExistence type="predicted"/>
<protein>
    <recommendedName>
        <fullName evidence="3">DSBA-like thioredoxin domain-containing protein</fullName>
    </recommendedName>
</protein>
<dbReference type="EMBL" id="BATM01000011">
    <property type="protein sequence ID" value="GAD79402.1"/>
    <property type="molecule type" value="Genomic_DNA"/>
</dbReference>
<dbReference type="InterPro" id="IPR036249">
    <property type="entry name" value="Thioredoxin-like_sf"/>
</dbReference>